<dbReference type="SUPFAM" id="SSF55961">
    <property type="entry name" value="Bet v1-like"/>
    <property type="match status" value="1"/>
</dbReference>
<dbReference type="CDD" id="cd07812">
    <property type="entry name" value="SRPBCC"/>
    <property type="match status" value="1"/>
</dbReference>
<dbReference type="InterPro" id="IPR023393">
    <property type="entry name" value="START-like_dom_sf"/>
</dbReference>
<dbReference type="Proteomes" id="UP000319004">
    <property type="component" value="Chromosome"/>
</dbReference>
<name>A0A518HHW9_9BACT</name>
<organism evidence="1 2">
    <name type="scientific">Stieleria neptunia</name>
    <dbReference type="NCBI Taxonomy" id="2527979"/>
    <lineage>
        <taxon>Bacteria</taxon>
        <taxon>Pseudomonadati</taxon>
        <taxon>Planctomycetota</taxon>
        <taxon>Planctomycetia</taxon>
        <taxon>Pirellulales</taxon>
        <taxon>Pirellulaceae</taxon>
        <taxon>Stieleria</taxon>
    </lineage>
</organism>
<evidence type="ECO:0000313" key="1">
    <source>
        <dbReference type="EMBL" id="QDV40422.1"/>
    </source>
</evidence>
<dbReference type="Gene3D" id="3.30.530.20">
    <property type="match status" value="1"/>
</dbReference>
<dbReference type="RefSeq" id="WP_145384308.1">
    <property type="nucleotide sequence ID" value="NZ_CP037423.1"/>
</dbReference>
<gene>
    <name evidence="1" type="ORF">Enr13x_02280</name>
</gene>
<dbReference type="OrthoDB" id="9795669at2"/>
<reference evidence="1 2" key="1">
    <citation type="submission" date="2019-03" db="EMBL/GenBank/DDBJ databases">
        <title>Deep-cultivation of Planctomycetes and their phenomic and genomic characterization uncovers novel biology.</title>
        <authorList>
            <person name="Wiegand S."/>
            <person name="Jogler M."/>
            <person name="Boedeker C."/>
            <person name="Pinto D."/>
            <person name="Vollmers J."/>
            <person name="Rivas-Marin E."/>
            <person name="Kohn T."/>
            <person name="Peeters S.H."/>
            <person name="Heuer A."/>
            <person name="Rast P."/>
            <person name="Oberbeckmann S."/>
            <person name="Bunk B."/>
            <person name="Jeske O."/>
            <person name="Meyerdierks A."/>
            <person name="Storesund J.E."/>
            <person name="Kallscheuer N."/>
            <person name="Luecker S."/>
            <person name="Lage O.M."/>
            <person name="Pohl T."/>
            <person name="Merkel B.J."/>
            <person name="Hornburger P."/>
            <person name="Mueller R.-W."/>
            <person name="Bruemmer F."/>
            <person name="Labrenz M."/>
            <person name="Spormann A.M."/>
            <person name="Op den Camp H."/>
            <person name="Overmann J."/>
            <person name="Amann R."/>
            <person name="Jetten M.S.M."/>
            <person name="Mascher T."/>
            <person name="Medema M.H."/>
            <person name="Devos D.P."/>
            <person name="Kaster A.-K."/>
            <person name="Ovreas L."/>
            <person name="Rohde M."/>
            <person name="Galperin M.Y."/>
            <person name="Jogler C."/>
        </authorList>
    </citation>
    <scope>NUCLEOTIDE SEQUENCE [LARGE SCALE GENOMIC DNA]</scope>
    <source>
        <strain evidence="1 2">Enr13</strain>
    </source>
</reference>
<evidence type="ECO:0000313" key="2">
    <source>
        <dbReference type="Proteomes" id="UP000319004"/>
    </source>
</evidence>
<sequence>MSKKTLQVSVSIDRDPETVIGFISDLRNRMKYLQSLKGASNLQGEPGEVTKSWDWKWDLLGQEFQGSAKTVQHEPGRCYSFVTEGGIESQFTYRAEPEAAGTKLTVTVEAEIPAALAGVEGLDELLAGAAERGQQSMQKLKSLLEQ</sequence>
<protein>
    <submittedName>
        <fullName evidence="1">Polyketide cyclase / dehydrase and lipid transport</fullName>
    </submittedName>
</protein>
<keyword evidence="2" id="KW-1185">Reference proteome</keyword>
<proteinExistence type="predicted"/>
<dbReference type="Pfam" id="PF10604">
    <property type="entry name" value="Polyketide_cyc2"/>
    <property type="match status" value="1"/>
</dbReference>
<dbReference type="InterPro" id="IPR019587">
    <property type="entry name" value="Polyketide_cyclase/dehydratase"/>
</dbReference>
<dbReference type="EMBL" id="CP037423">
    <property type="protein sequence ID" value="QDV40422.1"/>
    <property type="molecule type" value="Genomic_DNA"/>
</dbReference>
<dbReference type="AlphaFoldDB" id="A0A518HHW9"/>
<dbReference type="KEGG" id="snep:Enr13x_02280"/>
<accession>A0A518HHW9</accession>